<protein>
    <submittedName>
        <fullName evidence="8">Plectin/S10 domain-domain-containing protein</fullName>
    </submittedName>
</protein>
<dbReference type="EMBL" id="MCFL01000126">
    <property type="protein sequence ID" value="ORZ29800.1"/>
    <property type="molecule type" value="Genomic_DNA"/>
</dbReference>
<keyword evidence="3" id="KW-0963">Cytoplasm</keyword>
<dbReference type="STRING" id="765915.A0A1Y2H5F9"/>
<reference evidence="8 9" key="1">
    <citation type="submission" date="2016-07" db="EMBL/GenBank/DDBJ databases">
        <title>Pervasive Adenine N6-methylation of Active Genes in Fungi.</title>
        <authorList>
            <consortium name="DOE Joint Genome Institute"/>
            <person name="Mondo S.J."/>
            <person name="Dannebaum R.O."/>
            <person name="Kuo R.C."/>
            <person name="Labutti K."/>
            <person name="Haridas S."/>
            <person name="Kuo A."/>
            <person name="Salamov A."/>
            <person name="Ahrendt S.R."/>
            <person name="Lipzen A."/>
            <person name="Sullivan W."/>
            <person name="Andreopoulos W.B."/>
            <person name="Clum A."/>
            <person name="Lindquist E."/>
            <person name="Daum C."/>
            <person name="Ramamoorthy G.K."/>
            <person name="Gryganskyi A."/>
            <person name="Culley D."/>
            <person name="Magnuson J.K."/>
            <person name="James T.Y."/>
            <person name="O'Malley M.A."/>
            <person name="Stajich J.E."/>
            <person name="Spatafora J.W."/>
            <person name="Visel A."/>
            <person name="Grigoriev I.V."/>
        </authorList>
    </citation>
    <scope>NUCLEOTIDE SEQUENCE [LARGE SCALE GENOMIC DNA]</scope>
    <source>
        <strain evidence="8 9">PL171</strain>
    </source>
</reference>
<organism evidence="8 9">
    <name type="scientific">Catenaria anguillulae PL171</name>
    <dbReference type="NCBI Taxonomy" id="765915"/>
    <lineage>
        <taxon>Eukaryota</taxon>
        <taxon>Fungi</taxon>
        <taxon>Fungi incertae sedis</taxon>
        <taxon>Blastocladiomycota</taxon>
        <taxon>Blastocladiomycetes</taxon>
        <taxon>Blastocladiales</taxon>
        <taxon>Catenariaceae</taxon>
        <taxon>Catenaria</taxon>
    </lineage>
</organism>
<keyword evidence="4" id="KW-0689">Ribosomal protein</keyword>
<evidence type="ECO:0000256" key="3">
    <source>
        <dbReference type="ARBA" id="ARBA00022490"/>
    </source>
</evidence>
<feature type="domain" description="Plectin/eS10 N-terminal" evidence="7">
    <location>
        <begin position="3"/>
        <end position="93"/>
    </location>
</feature>
<dbReference type="InterPro" id="IPR005326">
    <property type="entry name" value="Plectin_eS10_N"/>
</dbReference>
<dbReference type="GO" id="GO:0022627">
    <property type="term" value="C:cytosolic small ribosomal subunit"/>
    <property type="evidence" value="ECO:0007669"/>
    <property type="project" value="TreeGrafter"/>
</dbReference>
<feature type="compositionally biased region" description="Basic and acidic residues" evidence="6">
    <location>
        <begin position="100"/>
        <end position="128"/>
    </location>
</feature>
<evidence type="ECO:0000256" key="2">
    <source>
        <dbReference type="ARBA" id="ARBA00007278"/>
    </source>
</evidence>
<feature type="non-terminal residue" evidence="8">
    <location>
        <position position="148"/>
    </location>
</feature>
<accession>A0A1Y2H5F9</accession>
<dbReference type="PANTHER" id="PTHR12146">
    <property type="entry name" value="40S RIBOSOMAL PROTEIN S10"/>
    <property type="match status" value="1"/>
</dbReference>
<dbReference type="OrthoDB" id="5211809at2759"/>
<dbReference type="FunFam" id="1.10.10.10:FF:000025">
    <property type="entry name" value="40S ribosomal protein S10"/>
    <property type="match status" value="1"/>
</dbReference>
<dbReference type="Pfam" id="PF03501">
    <property type="entry name" value="S10_plectin"/>
    <property type="match status" value="1"/>
</dbReference>
<evidence type="ECO:0000259" key="7">
    <source>
        <dbReference type="Pfam" id="PF03501"/>
    </source>
</evidence>
<dbReference type="PANTHER" id="PTHR12146:SF0">
    <property type="entry name" value="RIBOSOMAL PROTEIN S10"/>
    <property type="match status" value="1"/>
</dbReference>
<dbReference type="Gene3D" id="1.10.10.10">
    <property type="entry name" value="Winged helix-like DNA-binding domain superfamily/Winged helix DNA-binding domain"/>
    <property type="match status" value="1"/>
</dbReference>
<gene>
    <name evidence="8" type="ORF">BCR44DRAFT_1378202</name>
</gene>
<comment type="caution">
    <text evidence="8">The sequence shown here is derived from an EMBL/GenBank/DDBJ whole genome shotgun (WGS) entry which is preliminary data.</text>
</comment>
<dbReference type="InterPro" id="IPR036390">
    <property type="entry name" value="WH_DNA-bd_sf"/>
</dbReference>
<dbReference type="InterPro" id="IPR036388">
    <property type="entry name" value="WH-like_DNA-bd_sf"/>
</dbReference>
<comment type="subcellular location">
    <subcellularLocation>
        <location evidence="1">Cytoplasm</location>
    </subcellularLocation>
</comment>
<name>A0A1Y2H5F9_9FUNG</name>
<comment type="similarity">
    <text evidence="2">Belongs to the eukaryotic ribosomal protein eS10 family.</text>
</comment>
<dbReference type="Proteomes" id="UP000193411">
    <property type="component" value="Unassembled WGS sequence"/>
</dbReference>
<evidence type="ECO:0000256" key="5">
    <source>
        <dbReference type="ARBA" id="ARBA00023274"/>
    </source>
</evidence>
<evidence type="ECO:0000256" key="1">
    <source>
        <dbReference type="ARBA" id="ARBA00004496"/>
    </source>
</evidence>
<proteinExistence type="inferred from homology"/>
<dbReference type="AlphaFoldDB" id="A0A1Y2H5F9"/>
<evidence type="ECO:0000256" key="4">
    <source>
        <dbReference type="ARBA" id="ARBA00022980"/>
    </source>
</evidence>
<dbReference type="SUPFAM" id="SSF46785">
    <property type="entry name" value="Winged helix' DNA-binding domain"/>
    <property type="match status" value="1"/>
</dbReference>
<keyword evidence="5" id="KW-0687">Ribonucleoprotein</keyword>
<dbReference type="GO" id="GO:0003735">
    <property type="term" value="F:structural constituent of ribosome"/>
    <property type="evidence" value="ECO:0007669"/>
    <property type="project" value="TreeGrafter"/>
</dbReference>
<dbReference type="GO" id="GO:0003723">
    <property type="term" value="F:RNA binding"/>
    <property type="evidence" value="ECO:0007669"/>
    <property type="project" value="TreeGrafter"/>
</dbReference>
<sequence length="148" mass="17191">MLISKADRKQIYEYLFREGVLVARKDFELPRHKDIPVSNLAVLKACQSLESRGFVKSQFSWQWFYYTLTDAGIEYLREYLHIPAEIVPATFKKVRAAASRPDRPERDARRPRQEGERESYRRADKKEGAPAGEYNPQFRGGIGRGRPA</sequence>
<evidence type="ECO:0000313" key="9">
    <source>
        <dbReference type="Proteomes" id="UP000193411"/>
    </source>
</evidence>
<evidence type="ECO:0000256" key="6">
    <source>
        <dbReference type="SAM" id="MobiDB-lite"/>
    </source>
</evidence>
<dbReference type="InterPro" id="IPR037447">
    <property type="entry name" value="Ribosomal_eS10"/>
</dbReference>
<evidence type="ECO:0000313" key="8">
    <source>
        <dbReference type="EMBL" id="ORZ29800.1"/>
    </source>
</evidence>
<feature type="region of interest" description="Disordered" evidence="6">
    <location>
        <begin position="95"/>
        <end position="148"/>
    </location>
</feature>
<keyword evidence="9" id="KW-1185">Reference proteome</keyword>